<evidence type="ECO:0000313" key="3">
    <source>
        <dbReference type="Proteomes" id="UP000177306"/>
    </source>
</evidence>
<comment type="caution">
    <text evidence="2">The sequence shown here is derived from an EMBL/GenBank/DDBJ whole genome shotgun (WGS) entry which is preliminary data.</text>
</comment>
<name>A0A1F6EGP1_9BACT</name>
<proteinExistence type="predicted"/>
<accession>A0A1F6EGP1</accession>
<dbReference type="EMBL" id="MFLY01000030">
    <property type="protein sequence ID" value="OGG72796.1"/>
    <property type="molecule type" value="Genomic_DNA"/>
</dbReference>
<protein>
    <submittedName>
        <fullName evidence="2">Uncharacterized protein</fullName>
    </submittedName>
</protein>
<feature type="transmembrane region" description="Helical" evidence="1">
    <location>
        <begin position="57"/>
        <end position="82"/>
    </location>
</feature>
<dbReference type="AlphaFoldDB" id="A0A1F6EGP1"/>
<sequence>MNQLNQQKTALTVGVFLGGWHLVWSALVALGVGQLLIDFILWAHMIHLQYVVGPFEFSAAAVLIVVTFILGYVSGWAFAYLWNRLHRSV</sequence>
<keyword evidence="1" id="KW-0472">Membrane</keyword>
<gene>
    <name evidence="2" type="ORF">A3A38_00580</name>
</gene>
<dbReference type="Proteomes" id="UP000177306">
    <property type="component" value="Unassembled WGS sequence"/>
</dbReference>
<evidence type="ECO:0000256" key="1">
    <source>
        <dbReference type="SAM" id="Phobius"/>
    </source>
</evidence>
<keyword evidence="1" id="KW-1133">Transmembrane helix</keyword>
<organism evidence="2 3">
    <name type="scientific">Candidatus Kaiserbacteria bacterium RIFCSPLOWO2_01_FULL_53_17</name>
    <dbReference type="NCBI Taxonomy" id="1798511"/>
    <lineage>
        <taxon>Bacteria</taxon>
        <taxon>Candidatus Kaiseribacteriota</taxon>
    </lineage>
</organism>
<evidence type="ECO:0000313" key="2">
    <source>
        <dbReference type="EMBL" id="OGG72796.1"/>
    </source>
</evidence>
<reference evidence="2 3" key="1">
    <citation type="journal article" date="2016" name="Nat. Commun.">
        <title>Thousands of microbial genomes shed light on interconnected biogeochemical processes in an aquifer system.</title>
        <authorList>
            <person name="Anantharaman K."/>
            <person name="Brown C.T."/>
            <person name="Hug L.A."/>
            <person name="Sharon I."/>
            <person name="Castelle C.J."/>
            <person name="Probst A.J."/>
            <person name="Thomas B.C."/>
            <person name="Singh A."/>
            <person name="Wilkins M.J."/>
            <person name="Karaoz U."/>
            <person name="Brodie E.L."/>
            <person name="Williams K.H."/>
            <person name="Hubbard S.S."/>
            <person name="Banfield J.F."/>
        </authorList>
    </citation>
    <scope>NUCLEOTIDE SEQUENCE [LARGE SCALE GENOMIC DNA]</scope>
</reference>
<keyword evidence="1" id="KW-0812">Transmembrane</keyword>
<feature type="transmembrane region" description="Helical" evidence="1">
    <location>
        <begin position="12"/>
        <end position="37"/>
    </location>
</feature>